<dbReference type="InterPro" id="IPR037138">
    <property type="entry name" value="His_deacetylse_dom_sf"/>
</dbReference>
<dbReference type="Proteomes" id="UP000321947">
    <property type="component" value="Unassembled WGS sequence"/>
</dbReference>
<dbReference type="GO" id="GO:0006325">
    <property type="term" value="P:chromatin organization"/>
    <property type="evidence" value="ECO:0007669"/>
    <property type="project" value="UniProtKB-KW"/>
</dbReference>
<dbReference type="EMBL" id="SSTD01003779">
    <property type="protein sequence ID" value="TYK25676.1"/>
    <property type="molecule type" value="Genomic_DNA"/>
</dbReference>
<dbReference type="SUPFAM" id="SSF52768">
    <property type="entry name" value="Arginase/deacetylase"/>
    <property type="match status" value="1"/>
</dbReference>
<organism evidence="3 4">
    <name type="scientific">Cucumis melo var. makuwa</name>
    <name type="common">Oriental melon</name>
    <dbReference type="NCBI Taxonomy" id="1194695"/>
    <lineage>
        <taxon>Eukaryota</taxon>
        <taxon>Viridiplantae</taxon>
        <taxon>Streptophyta</taxon>
        <taxon>Embryophyta</taxon>
        <taxon>Tracheophyta</taxon>
        <taxon>Spermatophyta</taxon>
        <taxon>Magnoliopsida</taxon>
        <taxon>eudicotyledons</taxon>
        <taxon>Gunneridae</taxon>
        <taxon>Pentapetalae</taxon>
        <taxon>rosids</taxon>
        <taxon>fabids</taxon>
        <taxon>Cucurbitales</taxon>
        <taxon>Cucurbitaceae</taxon>
        <taxon>Benincaseae</taxon>
        <taxon>Cucumis</taxon>
    </lineage>
</organism>
<keyword evidence="1" id="KW-0678">Repressor</keyword>
<evidence type="ECO:0000313" key="3">
    <source>
        <dbReference type="EMBL" id="TYK25676.1"/>
    </source>
</evidence>
<evidence type="ECO:0000256" key="2">
    <source>
        <dbReference type="ARBA" id="ARBA00022853"/>
    </source>
</evidence>
<dbReference type="Gene3D" id="3.40.800.20">
    <property type="entry name" value="Histone deacetylase domain"/>
    <property type="match status" value="1"/>
</dbReference>
<comment type="caution">
    <text evidence="3">The sequence shown here is derived from an EMBL/GenBank/DDBJ whole genome shotgun (WGS) entry which is preliminary data.</text>
</comment>
<protein>
    <submittedName>
        <fullName evidence="3">Histone deacetylase 14 isoform X2</fullName>
    </submittedName>
</protein>
<dbReference type="InterPro" id="IPR023696">
    <property type="entry name" value="Ureohydrolase_dom_sf"/>
</dbReference>
<proteinExistence type="predicted"/>
<reference evidence="3 4" key="1">
    <citation type="submission" date="2019-08" db="EMBL/GenBank/DDBJ databases">
        <title>Draft genome sequences of two oriental melons (Cucumis melo L. var makuwa).</title>
        <authorList>
            <person name="Kwon S.-Y."/>
        </authorList>
    </citation>
    <scope>NUCLEOTIDE SEQUENCE [LARGE SCALE GENOMIC DNA]</scope>
    <source>
        <strain evidence="4">cv. Chang Bougi</strain>
        <tissue evidence="3">Leaf</tissue>
    </source>
</reference>
<sequence>MIVLKLFSRLFDYLDKKRKLNREFPLLGQAPVGNSEVFCLNDSPLANYDNVKIVYSIAAATGHNKESHPESHLRVPAIANALEDMELTPKFLGSNIIQLENYKPASVDDIVSVHSKSYVAGLEKAMDRASRDGLILIEGSGPTYATATVSLSADSFCFFVYIS</sequence>
<accession>A0A5D3DPS2</accession>
<name>A0A5D3DPS2_CUCMM</name>
<dbReference type="AlphaFoldDB" id="A0A5D3DPS2"/>
<evidence type="ECO:0000256" key="1">
    <source>
        <dbReference type="ARBA" id="ARBA00022491"/>
    </source>
</evidence>
<evidence type="ECO:0000313" key="4">
    <source>
        <dbReference type="Proteomes" id="UP000321947"/>
    </source>
</evidence>
<gene>
    <name evidence="3" type="ORF">E5676_scaffold1230G00060</name>
</gene>
<keyword evidence="2" id="KW-0156">Chromatin regulator</keyword>